<keyword evidence="4 8" id="KW-0819">tRNA processing</keyword>
<protein>
    <recommendedName>
        <fullName evidence="8">tRNA(Ile)-lysidine synthase</fullName>
        <ecNumber evidence="8">6.3.4.19</ecNumber>
    </recommendedName>
    <alternativeName>
        <fullName evidence="8">tRNA(Ile)-2-lysyl-cytidine synthase</fullName>
    </alternativeName>
    <alternativeName>
        <fullName evidence="8">tRNA(Ile)-lysidine synthetase</fullName>
    </alternativeName>
</protein>
<dbReference type="Proteomes" id="UP000292855">
    <property type="component" value="Unassembled WGS sequence"/>
</dbReference>
<dbReference type="HAMAP" id="MF_01161">
    <property type="entry name" value="tRNA_Ile_lys_synt"/>
    <property type="match status" value="1"/>
</dbReference>
<evidence type="ECO:0000256" key="4">
    <source>
        <dbReference type="ARBA" id="ARBA00022694"/>
    </source>
</evidence>
<dbReference type="InterPro" id="IPR012795">
    <property type="entry name" value="tRNA_Ile_lys_synt_N"/>
</dbReference>
<dbReference type="GO" id="GO:0006400">
    <property type="term" value="P:tRNA modification"/>
    <property type="evidence" value="ECO:0007669"/>
    <property type="project" value="UniProtKB-UniRule"/>
</dbReference>
<dbReference type="NCBIfam" id="TIGR02432">
    <property type="entry name" value="lysidine_TilS_N"/>
    <property type="match status" value="1"/>
</dbReference>
<dbReference type="InterPro" id="IPR012796">
    <property type="entry name" value="Lysidine-tRNA-synth_C"/>
</dbReference>
<comment type="caution">
    <text evidence="10">The sequence shown here is derived from an EMBL/GenBank/DDBJ whole genome shotgun (WGS) entry which is preliminary data.</text>
</comment>
<gene>
    <name evidence="8 10" type="primary">tilS</name>
    <name evidence="10" type="ORF">EWE74_10755</name>
</gene>
<dbReference type="SUPFAM" id="SSF56037">
    <property type="entry name" value="PheT/TilS domain"/>
    <property type="match status" value="1"/>
</dbReference>
<dbReference type="EC" id="6.3.4.19" evidence="8"/>
<name>A0A4Q6XIT1_9SPHI</name>
<dbReference type="InterPro" id="IPR011063">
    <property type="entry name" value="TilS/TtcA_N"/>
</dbReference>
<dbReference type="GO" id="GO:0005737">
    <property type="term" value="C:cytoplasm"/>
    <property type="evidence" value="ECO:0007669"/>
    <property type="project" value="UniProtKB-SubCell"/>
</dbReference>
<evidence type="ECO:0000313" key="10">
    <source>
        <dbReference type="EMBL" id="RZF59633.1"/>
    </source>
</evidence>
<dbReference type="OrthoDB" id="9807403at2"/>
<dbReference type="SMART" id="SM00977">
    <property type="entry name" value="TilS_C"/>
    <property type="match status" value="1"/>
</dbReference>
<dbReference type="PANTHER" id="PTHR43033">
    <property type="entry name" value="TRNA(ILE)-LYSIDINE SYNTHASE-RELATED"/>
    <property type="match status" value="1"/>
</dbReference>
<dbReference type="EMBL" id="SGIT01000002">
    <property type="protein sequence ID" value="RZF59633.1"/>
    <property type="molecule type" value="Genomic_DNA"/>
</dbReference>
<evidence type="ECO:0000256" key="7">
    <source>
        <dbReference type="ARBA" id="ARBA00048539"/>
    </source>
</evidence>
<comment type="similarity">
    <text evidence="8">Belongs to the tRNA(Ile)-lysidine synthase family.</text>
</comment>
<dbReference type="GO" id="GO:0032267">
    <property type="term" value="F:tRNA(Ile)-lysidine synthase activity"/>
    <property type="evidence" value="ECO:0007669"/>
    <property type="project" value="UniProtKB-EC"/>
</dbReference>
<evidence type="ECO:0000256" key="2">
    <source>
        <dbReference type="ARBA" id="ARBA00022490"/>
    </source>
</evidence>
<dbReference type="InterPro" id="IPR012094">
    <property type="entry name" value="tRNA_Ile_lys_synt"/>
</dbReference>
<dbReference type="Pfam" id="PF11734">
    <property type="entry name" value="TilS_C"/>
    <property type="match status" value="1"/>
</dbReference>
<dbReference type="NCBIfam" id="TIGR02433">
    <property type="entry name" value="lysidine_TilS_C"/>
    <property type="match status" value="1"/>
</dbReference>
<comment type="subcellular location">
    <subcellularLocation>
        <location evidence="1 8">Cytoplasm</location>
    </subcellularLocation>
</comment>
<comment type="domain">
    <text evidence="8">The N-terminal region contains the highly conserved SGGXDS motif, predicted to be a P-loop motif involved in ATP binding.</text>
</comment>
<keyword evidence="11" id="KW-1185">Reference proteome</keyword>
<dbReference type="Pfam" id="PF01171">
    <property type="entry name" value="ATP_bind_3"/>
    <property type="match status" value="1"/>
</dbReference>
<keyword evidence="2 8" id="KW-0963">Cytoplasm</keyword>
<evidence type="ECO:0000313" key="11">
    <source>
        <dbReference type="Proteomes" id="UP000292855"/>
    </source>
</evidence>
<evidence type="ECO:0000256" key="8">
    <source>
        <dbReference type="HAMAP-Rule" id="MF_01161"/>
    </source>
</evidence>
<sequence>MDLVHRFQRYMQETLDISVDDNVLLAVSGGRDSMLMTHLFLRSGYSCIIAHCNFHLRGRDADLDEQLVREFAEQHNVPCFVRHFQTNDYAQEYGLSTQMAARELRYAWFEELRIQQNTQWVAIAQHQDDHIETVLLNLTRGTGLQGLQGILPKRGKIIRPLLFLSSAEITACIQQLQIPFRDDQSNFSTKYARNKVRLEIMPKFREISPEFDTIMQENIVHFQEAHDLLQSFIFPIRAELFVTEGNLIRISKLKLQPYLHRLPLLFELFKPYGFSKNILADVQANWYSESGKIFHASHYELLLDRDDLWLKVKVDEFYPHNTLEIPDDSSVFSFGGKLFEGSIVEDTAIRPSENVLQVDFDRLKFPLRLRFWEEGDYFYPIGMGGKRKKLSDYFVQKKIGRYEKQTIPILINGNGDIVWIVDYRADNRYRITKSTKKVFTLVCK</sequence>
<evidence type="ECO:0000256" key="1">
    <source>
        <dbReference type="ARBA" id="ARBA00004496"/>
    </source>
</evidence>
<organism evidence="10 11">
    <name type="scientific">Sphingobacterium corticibacterium</name>
    <dbReference type="NCBI Taxonomy" id="2484746"/>
    <lineage>
        <taxon>Bacteria</taxon>
        <taxon>Pseudomonadati</taxon>
        <taxon>Bacteroidota</taxon>
        <taxon>Sphingobacteriia</taxon>
        <taxon>Sphingobacteriales</taxon>
        <taxon>Sphingobacteriaceae</taxon>
        <taxon>Sphingobacterium</taxon>
    </lineage>
</organism>
<proteinExistence type="inferred from homology"/>
<evidence type="ECO:0000256" key="5">
    <source>
        <dbReference type="ARBA" id="ARBA00022741"/>
    </source>
</evidence>
<feature type="binding site" evidence="8">
    <location>
        <begin position="28"/>
        <end position="33"/>
    </location>
    <ligand>
        <name>ATP</name>
        <dbReference type="ChEBI" id="CHEBI:30616"/>
    </ligand>
</feature>
<dbReference type="InterPro" id="IPR014729">
    <property type="entry name" value="Rossmann-like_a/b/a_fold"/>
</dbReference>
<dbReference type="CDD" id="cd01992">
    <property type="entry name" value="TilS_N"/>
    <property type="match status" value="1"/>
</dbReference>
<evidence type="ECO:0000259" key="9">
    <source>
        <dbReference type="SMART" id="SM00977"/>
    </source>
</evidence>
<dbReference type="RefSeq" id="WP_130141552.1">
    <property type="nucleotide sequence ID" value="NZ_SGIT01000002.1"/>
</dbReference>
<reference evidence="10 11" key="1">
    <citation type="submission" date="2019-02" db="EMBL/GenBank/DDBJ databases">
        <authorList>
            <person name="Li Y."/>
        </authorList>
    </citation>
    <scope>NUCLEOTIDE SEQUENCE [LARGE SCALE GENOMIC DNA]</scope>
    <source>
        <strain evidence="10 11">30C10-4-7</strain>
    </source>
</reference>
<accession>A0A4Q6XIT1</accession>
<dbReference type="Gene3D" id="3.40.50.620">
    <property type="entry name" value="HUPs"/>
    <property type="match status" value="1"/>
</dbReference>
<dbReference type="SUPFAM" id="SSF52402">
    <property type="entry name" value="Adenine nucleotide alpha hydrolases-like"/>
    <property type="match status" value="1"/>
</dbReference>
<keyword evidence="5 8" id="KW-0547">Nucleotide-binding</keyword>
<evidence type="ECO:0000256" key="3">
    <source>
        <dbReference type="ARBA" id="ARBA00022598"/>
    </source>
</evidence>
<dbReference type="PANTHER" id="PTHR43033:SF1">
    <property type="entry name" value="TRNA(ILE)-LYSIDINE SYNTHASE-RELATED"/>
    <property type="match status" value="1"/>
</dbReference>
<dbReference type="AlphaFoldDB" id="A0A4Q6XIT1"/>
<comment type="catalytic activity">
    <reaction evidence="7 8">
        <text>cytidine(34) in tRNA(Ile2) + L-lysine + ATP = lysidine(34) in tRNA(Ile2) + AMP + diphosphate + H(+)</text>
        <dbReference type="Rhea" id="RHEA:43744"/>
        <dbReference type="Rhea" id="RHEA-COMP:10625"/>
        <dbReference type="Rhea" id="RHEA-COMP:10670"/>
        <dbReference type="ChEBI" id="CHEBI:15378"/>
        <dbReference type="ChEBI" id="CHEBI:30616"/>
        <dbReference type="ChEBI" id="CHEBI:32551"/>
        <dbReference type="ChEBI" id="CHEBI:33019"/>
        <dbReference type="ChEBI" id="CHEBI:82748"/>
        <dbReference type="ChEBI" id="CHEBI:83665"/>
        <dbReference type="ChEBI" id="CHEBI:456215"/>
        <dbReference type="EC" id="6.3.4.19"/>
    </reaction>
</comment>
<evidence type="ECO:0000256" key="6">
    <source>
        <dbReference type="ARBA" id="ARBA00022840"/>
    </source>
</evidence>
<keyword evidence="3 8" id="KW-0436">Ligase</keyword>
<dbReference type="GO" id="GO:0005524">
    <property type="term" value="F:ATP binding"/>
    <property type="evidence" value="ECO:0007669"/>
    <property type="project" value="UniProtKB-UniRule"/>
</dbReference>
<comment type="function">
    <text evidence="8">Ligates lysine onto the cytidine present at position 34 of the AUA codon-specific tRNA(Ile) that contains the anticodon CAU, in an ATP-dependent manner. Cytidine is converted to lysidine, thus changing the amino acid specificity of the tRNA from methionine to isoleucine.</text>
</comment>
<keyword evidence="6 8" id="KW-0067">ATP-binding</keyword>
<feature type="domain" description="Lysidine-tRNA(Ile) synthetase C-terminal" evidence="9">
    <location>
        <begin position="367"/>
        <end position="441"/>
    </location>
</feature>